<evidence type="ECO:0000259" key="6">
    <source>
        <dbReference type="Pfam" id="PF13515"/>
    </source>
</evidence>
<evidence type="ECO:0000256" key="1">
    <source>
        <dbReference type="ARBA" id="ARBA00004141"/>
    </source>
</evidence>
<protein>
    <submittedName>
        <fullName evidence="7">FUSC family protein</fullName>
    </submittedName>
</protein>
<feature type="transmembrane region" description="Helical" evidence="5">
    <location>
        <begin position="48"/>
        <end position="81"/>
    </location>
</feature>
<feature type="transmembrane region" description="Helical" evidence="5">
    <location>
        <begin position="169"/>
        <end position="190"/>
    </location>
</feature>
<name>A0ABP7NW12_9ACTN</name>
<keyword evidence="2 5" id="KW-0812">Transmembrane</keyword>
<dbReference type="InterPro" id="IPR049453">
    <property type="entry name" value="Memb_transporter_dom"/>
</dbReference>
<comment type="caution">
    <text evidence="7">The sequence shown here is derived from an EMBL/GenBank/DDBJ whole genome shotgun (WGS) entry which is preliminary data.</text>
</comment>
<evidence type="ECO:0000256" key="4">
    <source>
        <dbReference type="ARBA" id="ARBA00023136"/>
    </source>
</evidence>
<gene>
    <name evidence="7" type="ORF">GCM10022231_12200</name>
</gene>
<evidence type="ECO:0000256" key="2">
    <source>
        <dbReference type="ARBA" id="ARBA00022692"/>
    </source>
</evidence>
<feature type="transmembrane region" description="Helical" evidence="5">
    <location>
        <begin position="121"/>
        <end position="138"/>
    </location>
</feature>
<evidence type="ECO:0000256" key="3">
    <source>
        <dbReference type="ARBA" id="ARBA00022989"/>
    </source>
</evidence>
<dbReference type="RefSeq" id="WP_344781695.1">
    <property type="nucleotide sequence ID" value="NZ_BAAAZW010000003.1"/>
</dbReference>
<keyword evidence="8" id="KW-1185">Reference proteome</keyword>
<evidence type="ECO:0000256" key="5">
    <source>
        <dbReference type="SAM" id="Phobius"/>
    </source>
</evidence>
<sequence>MASTTVEPAGPAPLTRGAALAHPLRAHTWRSALAVDLSKASYAVPLRVGMAVGLVLICGGLTGLHDIAGFAALGTLISAFCRAEPYPVRVSRLAALGTAVVVSIGVGGLVGLSGGALTTEIVAISLLSGAAAVFIGALRAAGPGAVVFVFAATAAAGFVHDLTDLWRSVAAAAVGAALGMAASLAPWLLAHVRRRLTGGPALDDAAPVAHAPVRQLLAGAMQRHLLATAGRTMIAAAVSAVIAAAAGFSHPMWAAMGAVAALQGVDFHLTVSRGIARLLGNITGAAIAAALLAVPLGYWGAVAAIIVFQVAAEITAPINYAICSTAVTPMALLLTALGAGLGPAAAVDRVVDTLIGVVVGIVVAALTVSAGTRPDPLR</sequence>
<dbReference type="EMBL" id="BAAAZW010000003">
    <property type="protein sequence ID" value="GAA3955204.1"/>
    <property type="molecule type" value="Genomic_DNA"/>
</dbReference>
<reference evidence="8" key="1">
    <citation type="journal article" date="2019" name="Int. J. Syst. Evol. Microbiol.">
        <title>The Global Catalogue of Microorganisms (GCM) 10K type strain sequencing project: providing services to taxonomists for standard genome sequencing and annotation.</title>
        <authorList>
            <consortium name="The Broad Institute Genomics Platform"/>
            <consortium name="The Broad Institute Genome Sequencing Center for Infectious Disease"/>
            <person name="Wu L."/>
            <person name="Ma J."/>
        </authorList>
    </citation>
    <scope>NUCLEOTIDE SEQUENCE [LARGE SCALE GENOMIC DNA]</scope>
    <source>
        <strain evidence="8">JCM 16923</strain>
    </source>
</reference>
<dbReference type="Pfam" id="PF13515">
    <property type="entry name" value="FUSC_2"/>
    <property type="match status" value="1"/>
</dbReference>
<comment type="subcellular location">
    <subcellularLocation>
        <location evidence="1">Membrane</location>
        <topology evidence="1">Multi-pass membrane protein</topology>
    </subcellularLocation>
</comment>
<organism evidence="7 8">
    <name type="scientific">Gordonia caeni</name>
    <dbReference type="NCBI Taxonomy" id="1007097"/>
    <lineage>
        <taxon>Bacteria</taxon>
        <taxon>Bacillati</taxon>
        <taxon>Actinomycetota</taxon>
        <taxon>Actinomycetes</taxon>
        <taxon>Mycobacteriales</taxon>
        <taxon>Gordoniaceae</taxon>
        <taxon>Gordonia</taxon>
    </lineage>
</organism>
<feature type="transmembrane region" description="Helical" evidence="5">
    <location>
        <begin position="224"/>
        <end position="246"/>
    </location>
</feature>
<feature type="transmembrane region" description="Helical" evidence="5">
    <location>
        <begin position="283"/>
        <end position="312"/>
    </location>
</feature>
<feature type="transmembrane region" description="Helical" evidence="5">
    <location>
        <begin position="318"/>
        <end position="341"/>
    </location>
</feature>
<feature type="transmembrane region" description="Helical" evidence="5">
    <location>
        <begin position="93"/>
        <end position="115"/>
    </location>
</feature>
<evidence type="ECO:0000313" key="8">
    <source>
        <dbReference type="Proteomes" id="UP001418444"/>
    </source>
</evidence>
<accession>A0ABP7NW12</accession>
<dbReference type="Proteomes" id="UP001418444">
    <property type="component" value="Unassembled WGS sequence"/>
</dbReference>
<feature type="domain" description="Integral membrane bound transporter" evidence="6">
    <location>
        <begin position="239"/>
        <end position="363"/>
    </location>
</feature>
<keyword evidence="4 5" id="KW-0472">Membrane</keyword>
<evidence type="ECO:0000313" key="7">
    <source>
        <dbReference type="EMBL" id="GAA3955204.1"/>
    </source>
</evidence>
<proteinExistence type="predicted"/>
<feature type="transmembrane region" description="Helical" evidence="5">
    <location>
        <begin position="353"/>
        <end position="372"/>
    </location>
</feature>
<keyword evidence="3 5" id="KW-1133">Transmembrane helix</keyword>
<feature type="transmembrane region" description="Helical" evidence="5">
    <location>
        <begin position="145"/>
        <end position="163"/>
    </location>
</feature>